<dbReference type="EMBL" id="JBBWWR010000013">
    <property type="protein sequence ID" value="KAK8955282.1"/>
    <property type="molecule type" value="Genomic_DNA"/>
</dbReference>
<evidence type="ECO:0000313" key="7">
    <source>
        <dbReference type="EMBL" id="KAK8955282.1"/>
    </source>
</evidence>
<evidence type="ECO:0000256" key="2">
    <source>
        <dbReference type="ARBA" id="ARBA00022771"/>
    </source>
</evidence>
<keyword evidence="2 4" id="KW-0863">Zinc-finger</keyword>
<comment type="caution">
    <text evidence="7">The sequence shown here is derived from an EMBL/GenBank/DDBJ whole genome shotgun (WGS) entry which is preliminary data.</text>
</comment>
<evidence type="ECO:0000259" key="6">
    <source>
        <dbReference type="PROSITE" id="PS51141"/>
    </source>
</evidence>
<dbReference type="PROSITE" id="PS51141">
    <property type="entry name" value="ZF_SBP"/>
    <property type="match status" value="1"/>
</dbReference>
<feature type="compositionally biased region" description="Basic residues" evidence="5">
    <location>
        <begin position="73"/>
        <end position="84"/>
    </location>
</feature>
<evidence type="ECO:0000256" key="1">
    <source>
        <dbReference type="ARBA" id="ARBA00022723"/>
    </source>
</evidence>
<keyword evidence="1" id="KW-0479">Metal-binding</keyword>
<evidence type="ECO:0000256" key="5">
    <source>
        <dbReference type="SAM" id="MobiDB-lite"/>
    </source>
</evidence>
<dbReference type="InterPro" id="IPR004333">
    <property type="entry name" value="SBP_dom"/>
</dbReference>
<organism evidence="7 8">
    <name type="scientific">Platanthera guangdongensis</name>
    <dbReference type="NCBI Taxonomy" id="2320717"/>
    <lineage>
        <taxon>Eukaryota</taxon>
        <taxon>Viridiplantae</taxon>
        <taxon>Streptophyta</taxon>
        <taxon>Embryophyta</taxon>
        <taxon>Tracheophyta</taxon>
        <taxon>Spermatophyta</taxon>
        <taxon>Magnoliopsida</taxon>
        <taxon>Liliopsida</taxon>
        <taxon>Asparagales</taxon>
        <taxon>Orchidaceae</taxon>
        <taxon>Orchidoideae</taxon>
        <taxon>Orchideae</taxon>
        <taxon>Orchidinae</taxon>
        <taxon>Platanthera</taxon>
    </lineage>
</organism>
<keyword evidence="3" id="KW-0862">Zinc</keyword>
<dbReference type="PANTHER" id="PTHR31251">
    <property type="entry name" value="SQUAMOSA PROMOTER-BINDING-LIKE PROTEIN 4"/>
    <property type="match status" value="1"/>
</dbReference>
<dbReference type="SUPFAM" id="SSF103612">
    <property type="entry name" value="SBT domain"/>
    <property type="match status" value="1"/>
</dbReference>
<sequence length="262" mass="29541">MRAGVAANDERQIVVRNREPWEIPSMWVLGRQRPNAIKAARQTGTRRKEKGREEMRFHLLPEFDQEKRSCRRRLAGHNERRRKQPSLGPSPSRYGRFSSFHGDNSRNRSFLMDFNYHRPPCVINQPLRFANPYPPALFSDSNCALSLLSTQPWNAAGNLAAASRTNLKEAPAISGTTGFDGSGGHIAELNMTSSYMMNSPWDFKDDESGSSSLEMGIRHAPDTGHGCFSGELGLALQSPDDFGHHVVYTHDHHHHQAMHWAL</sequence>
<evidence type="ECO:0000313" key="8">
    <source>
        <dbReference type="Proteomes" id="UP001412067"/>
    </source>
</evidence>
<keyword evidence="8" id="KW-1185">Reference proteome</keyword>
<evidence type="ECO:0000256" key="3">
    <source>
        <dbReference type="ARBA" id="ARBA00022833"/>
    </source>
</evidence>
<name>A0ABR2LYV8_9ASPA</name>
<feature type="region of interest" description="Disordered" evidence="5">
    <location>
        <begin position="73"/>
        <end position="101"/>
    </location>
</feature>
<dbReference type="InterPro" id="IPR044817">
    <property type="entry name" value="SBP-like"/>
</dbReference>
<proteinExistence type="predicted"/>
<reference evidence="7 8" key="1">
    <citation type="journal article" date="2022" name="Nat. Plants">
        <title>Genomes of leafy and leafless Platanthera orchids illuminate the evolution of mycoheterotrophy.</title>
        <authorList>
            <person name="Li M.H."/>
            <person name="Liu K.W."/>
            <person name="Li Z."/>
            <person name="Lu H.C."/>
            <person name="Ye Q.L."/>
            <person name="Zhang D."/>
            <person name="Wang J.Y."/>
            <person name="Li Y.F."/>
            <person name="Zhong Z.M."/>
            <person name="Liu X."/>
            <person name="Yu X."/>
            <person name="Liu D.K."/>
            <person name="Tu X.D."/>
            <person name="Liu B."/>
            <person name="Hao Y."/>
            <person name="Liao X.Y."/>
            <person name="Jiang Y.T."/>
            <person name="Sun W.H."/>
            <person name="Chen J."/>
            <person name="Chen Y.Q."/>
            <person name="Ai Y."/>
            <person name="Zhai J.W."/>
            <person name="Wu S.S."/>
            <person name="Zhou Z."/>
            <person name="Hsiao Y.Y."/>
            <person name="Wu W.L."/>
            <person name="Chen Y.Y."/>
            <person name="Lin Y.F."/>
            <person name="Hsu J.L."/>
            <person name="Li C.Y."/>
            <person name="Wang Z.W."/>
            <person name="Zhao X."/>
            <person name="Zhong W.Y."/>
            <person name="Ma X.K."/>
            <person name="Ma L."/>
            <person name="Huang J."/>
            <person name="Chen G.Z."/>
            <person name="Huang M.Z."/>
            <person name="Huang L."/>
            <person name="Peng D.H."/>
            <person name="Luo Y.B."/>
            <person name="Zou S.Q."/>
            <person name="Chen S.P."/>
            <person name="Lan S."/>
            <person name="Tsai W.C."/>
            <person name="Van de Peer Y."/>
            <person name="Liu Z.J."/>
        </authorList>
    </citation>
    <scope>NUCLEOTIDE SEQUENCE [LARGE SCALE GENOMIC DNA]</scope>
    <source>
        <strain evidence="7">Lor288</strain>
    </source>
</reference>
<evidence type="ECO:0000256" key="4">
    <source>
        <dbReference type="PROSITE-ProRule" id="PRU00470"/>
    </source>
</evidence>
<protein>
    <submittedName>
        <fullName evidence="7">Squamosa promoter-binding-like protein 17</fullName>
    </submittedName>
</protein>
<dbReference type="Proteomes" id="UP001412067">
    <property type="component" value="Unassembled WGS sequence"/>
</dbReference>
<dbReference type="Pfam" id="PF03110">
    <property type="entry name" value="SBP"/>
    <property type="match status" value="1"/>
</dbReference>
<feature type="domain" description="SBP-type" evidence="6">
    <location>
        <begin position="1"/>
        <end position="84"/>
    </location>
</feature>
<dbReference type="InterPro" id="IPR036893">
    <property type="entry name" value="SBP_sf"/>
</dbReference>
<accession>A0ABR2LYV8</accession>
<dbReference type="PANTHER" id="PTHR31251:SF169">
    <property type="entry name" value="SQUAMOSA PROMOTER-BINDING-LIKE PROTEIN 8"/>
    <property type="match status" value="1"/>
</dbReference>
<gene>
    <name evidence="7" type="primary">SPL17</name>
    <name evidence="7" type="ORF">KSP40_PGU001371</name>
</gene>